<evidence type="ECO:0000313" key="1">
    <source>
        <dbReference type="EMBL" id="OLP75145.1"/>
    </source>
</evidence>
<keyword evidence="2" id="KW-1185">Reference proteome</keyword>
<protein>
    <recommendedName>
        <fullName evidence="3">ASCH domain-containing protein</fullName>
    </recommendedName>
</protein>
<proteinExistence type="predicted"/>
<organism evidence="1 2">
    <name type="scientific">Symbiodinium microadriaticum</name>
    <name type="common">Dinoflagellate</name>
    <name type="synonym">Zooxanthella microadriatica</name>
    <dbReference type="NCBI Taxonomy" id="2951"/>
    <lineage>
        <taxon>Eukaryota</taxon>
        <taxon>Sar</taxon>
        <taxon>Alveolata</taxon>
        <taxon>Dinophyceae</taxon>
        <taxon>Suessiales</taxon>
        <taxon>Symbiodiniaceae</taxon>
        <taxon>Symbiodinium</taxon>
    </lineage>
</organism>
<evidence type="ECO:0008006" key="3">
    <source>
        <dbReference type="Google" id="ProtNLM"/>
    </source>
</evidence>
<gene>
    <name evidence="1" type="ORF">AK812_SmicGene45104</name>
</gene>
<reference evidence="1 2" key="1">
    <citation type="submission" date="2016-02" db="EMBL/GenBank/DDBJ databases">
        <title>Genome analysis of coral dinoflagellate symbionts highlights evolutionary adaptations to a symbiotic lifestyle.</title>
        <authorList>
            <person name="Aranda M."/>
            <person name="Li Y."/>
            <person name="Liew Y.J."/>
            <person name="Baumgarten S."/>
            <person name="Simakov O."/>
            <person name="Wilson M."/>
            <person name="Piel J."/>
            <person name="Ashoor H."/>
            <person name="Bougouffa S."/>
            <person name="Bajic V.B."/>
            <person name="Ryu T."/>
            <person name="Ravasi T."/>
            <person name="Bayer T."/>
            <person name="Micklem G."/>
            <person name="Kim H."/>
            <person name="Bhak J."/>
            <person name="Lajeunesse T.C."/>
            <person name="Voolstra C.R."/>
        </authorList>
    </citation>
    <scope>NUCLEOTIDE SEQUENCE [LARGE SCALE GENOMIC DNA]</scope>
    <source>
        <strain evidence="1 2">CCMP2467</strain>
    </source>
</reference>
<dbReference type="AlphaFoldDB" id="A0A1Q9BWV9"/>
<dbReference type="InterPro" id="IPR015947">
    <property type="entry name" value="PUA-like_sf"/>
</dbReference>
<dbReference type="Gene3D" id="2.30.130.30">
    <property type="entry name" value="Hypothetical protein"/>
    <property type="match status" value="1"/>
</dbReference>
<accession>A0A1Q9BWV9</accession>
<sequence length="187" mass="20206">MASPLTPAGAVLPTRALLIKSQWLEPIFSGRKTWEVRGRDLRIRGRVCLASEGKLVGEVEFTDSLPIGVRDAGNSLVSVPGYDRNFIGLQANKDKTCIEDVTVLTYTRLFAWVMKDVLRYAVAIPYNHPLGAQQFVDLTRPGVVSATATSTSSSATVSEGQRIGKCGFQKTANILSSRALSASSMSE</sequence>
<dbReference type="EMBL" id="LSRX01002750">
    <property type="protein sequence ID" value="OLP75145.1"/>
    <property type="molecule type" value="Genomic_DNA"/>
</dbReference>
<comment type="caution">
    <text evidence="1">The sequence shown here is derived from an EMBL/GenBank/DDBJ whole genome shotgun (WGS) entry which is preliminary data.</text>
</comment>
<dbReference type="Proteomes" id="UP000186817">
    <property type="component" value="Unassembled WGS sequence"/>
</dbReference>
<dbReference type="OrthoDB" id="439663at2759"/>
<name>A0A1Q9BWV9_SYMMI</name>
<evidence type="ECO:0000313" key="2">
    <source>
        <dbReference type="Proteomes" id="UP000186817"/>
    </source>
</evidence>
<dbReference type="SUPFAM" id="SSF88697">
    <property type="entry name" value="PUA domain-like"/>
    <property type="match status" value="1"/>
</dbReference>